<evidence type="ECO:0000313" key="5">
    <source>
        <dbReference type="Proteomes" id="UP000521032"/>
    </source>
</evidence>
<keyword evidence="5" id="KW-1185">Reference proteome</keyword>
<dbReference type="PANTHER" id="PTHR30487:SF0">
    <property type="entry name" value="PREPILIN LEADER PEPTIDASE_N-METHYLTRANSFERASE-RELATED"/>
    <property type="match status" value="1"/>
</dbReference>
<feature type="transmembrane region" description="Helical" evidence="2">
    <location>
        <begin position="154"/>
        <end position="174"/>
    </location>
</feature>
<dbReference type="Pfam" id="PF01478">
    <property type="entry name" value="Peptidase_A24"/>
    <property type="match status" value="1"/>
</dbReference>
<dbReference type="AlphaFoldDB" id="A0A6V7R9K0"/>
<feature type="domain" description="Prepilin type IV endopeptidase peptidase" evidence="3">
    <location>
        <begin position="6"/>
        <end position="109"/>
    </location>
</feature>
<proteinExistence type="inferred from homology"/>
<keyword evidence="2" id="KW-0472">Membrane</keyword>
<evidence type="ECO:0000259" key="3">
    <source>
        <dbReference type="Pfam" id="PF01478"/>
    </source>
</evidence>
<dbReference type="Gene3D" id="1.20.120.1220">
    <property type="match status" value="1"/>
</dbReference>
<comment type="similarity">
    <text evidence="1">Belongs to the peptidase A24 family.</text>
</comment>
<organism evidence="4 5">
    <name type="scientific">Phocicoccus schoeneichii</name>
    <dbReference type="NCBI Taxonomy" id="1812261"/>
    <lineage>
        <taxon>Bacteria</taxon>
        <taxon>Bacillati</taxon>
        <taxon>Bacillota</taxon>
        <taxon>Bacilli</taxon>
        <taxon>Bacillales</taxon>
        <taxon>Salinicoccaceae</taxon>
        <taxon>Phocicoccus</taxon>
    </lineage>
</organism>
<keyword evidence="2" id="KW-1133">Transmembrane helix</keyword>
<reference evidence="4 5" key="1">
    <citation type="submission" date="2020-07" db="EMBL/GenBank/DDBJ databases">
        <authorList>
            <person name="Criscuolo A."/>
        </authorList>
    </citation>
    <scope>NUCLEOTIDE SEQUENCE [LARGE SCALE GENOMIC DNA]</scope>
    <source>
        <strain evidence="5">CIP 111030</strain>
    </source>
</reference>
<dbReference type="GO" id="GO:0004190">
    <property type="term" value="F:aspartic-type endopeptidase activity"/>
    <property type="evidence" value="ECO:0007669"/>
    <property type="project" value="InterPro"/>
</dbReference>
<protein>
    <recommendedName>
        <fullName evidence="3">Prepilin type IV endopeptidase peptidase domain-containing protein</fullName>
    </recommendedName>
</protein>
<accession>A0A6V7R9K0</accession>
<evidence type="ECO:0000256" key="2">
    <source>
        <dbReference type="SAM" id="Phobius"/>
    </source>
</evidence>
<dbReference type="InterPro" id="IPR050882">
    <property type="entry name" value="Prepilin_peptidase/N-MTase"/>
</dbReference>
<evidence type="ECO:0000313" key="4">
    <source>
        <dbReference type="EMBL" id="CAD2073936.1"/>
    </source>
</evidence>
<name>A0A6V7R9K0_9BACL</name>
<feature type="transmembrane region" description="Helical" evidence="2">
    <location>
        <begin position="82"/>
        <end position="114"/>
    </location>
</feature>
<feature type="transmembrane region" description="Helical" evidence="2">
    <location>
        <begin position="27"/>
        <end position="44"/>
    </location>
</feature>
<dbReference type="GO" id="GO:0006465">
    <property type="term" value="P:signal peptide processing"/>
    <property type="evidence" value="ECO:0007669"/>
    <property type="project" value="TreeGrafter"/>
</dbReference>
<keyword evidence="2" id="KW-0812">Transmembrane</keyword>
<dbReference type="RefSeq" id="WP_186085871.1">
    <property type="nucleotide sequence ID" value="NZ_BMDB01000002.1"/>
</dbReference>
<evidence type="ECO:0000256" key="1">
    <source>
        <dbReference type="ARBA" id="ARBA00005801"/>
    </source>
</evidence>
<dbReference type="Proteomes" id="UP000521032">
    <property type="component" value="Unassembled WGS sequence"/>
</dbReference>
<feature type="transmembrane region" description="Helical" evidence="2">
    <location>
        <begin position="5"/>
        <end position="21"/>
    </location>
</feature>
<dbReference type="InterPro" id="IPR000045">
    <property type="entry name" value="Prepilin_IV_endopep_pep"/>
</dbReference>
<feature type="transmembrane region" description="Helical" evidence="2">
    <location>
        <begin position="51"/>
        <end position="70"/>
    </location>
</feature>
<comment type="caution">
    <text evidence="4">The sequence shown here is derived from an EMBL/GenBank/DDBJ whole genome shotgun (WGS) entry which is preliminary data.</text>
</comment>
<dbReference type="PANTHER" id="PTHR30487">
    <property type="entry name" value="TYPE 4 PREPILIN-LIKE PROTEINS LEADER PEPTIDE-PROCESSING ENZYME"/>
    <property type="match status" value="1"/>
</dbReference>
<sequence length="175" mass="19330">MDIQFIFLAIFLLVVFYYDAFKQVIPNWLNVIGVLGGLVINLLVGSIDGLLFSFLGGLVCGLILLVLYIFKALGAGDVKLFIAIGCISGVLFGLYALMYSIIFAGVIGVLYLIFTRTIFKQITLSVIHMKESLQKKSLTPMDEFKKNVATKFPFIYAVLPGVAVTYYYMIILGGN</sequence>
<dbReference type="GO" id="GO:0005886">
    <property type="term" value="C:plasma membrane"/>
    <property type="evidence" value="ECO:0007669"/>
    <property type="project" value="TreeGrafter"/>
</dbReference>
<gene>
    <name evidence="4" type="ORF">JEOSCH030_00589</name>
</gene>
<dbReference type="EMBL" id="CAJEWE010000007">
    <property type="protein sequence ID" value="CAD2073936.1"/>
    <property type="molecule type" value="Genomic_DNA"/>
</dbReference>